<keyword evidence="3" id="KW-1185">Reference proteome</keyword>
<dbReference type="PANTHER" id="PTHR43685">
    <property type="entry name" value="GLYCOSYLTRANSFERASE"/>
    <property type="match status" value="1"/>
</dbReference>
<dbReference type="PANTHER" id="PTHR43685:SF2">
    <property type="entry name" value="GLYCOSYLTRANSFERASE 2-LIKE DOMAIN-CONTAINING PROTEIN"/>
    <property type="match status" value="1"/>
</dbReference>
<dbReference type="RefSeq" id="WP_148379711.1">
    <property type="nucleotide sequence ID" value="NZ_VSIY01000015.1"/>
</dbReference>
<feature type="domain" description="Glycosyltransferase 2-like" evidence="1">
    <location>
        <begin position="7"/>
        <end position="170"/>
    </location>
</feature>
<reference evidence="2 3" key="1">
    <citation type="submission" date="2019-08" db="EMBL/GenBank/DDBJ databases">
        <title>Identification of a novel species of the genus Boseongicola.</title>
        <authorList>
            <person name="Zhang X.-Q."/>
        </authorList>
    </citation>
    <scope>NUCLEOTIDE SEQUENCE [LARGE SCALE GENOMIC DNA]</scope>
    <source>
        <strain evidence="2 3">HY14</strain>
    </source>
</reference>
<sequence>MSVQTVSVIVVSRERPDLLRRCLTGVGQLCYPDFEIVVVADRTGCEAVAAMGWAERVKLIRFDEANISAARNFGIAAAAGSIVAFIDDDAVPEPTWLTHLAAPFDAPEVIATGGYVLGRNGISFQWRGHLATRTGGRIALPHVDTDPFTPKAASGQAVMTEGTNSAFRRDTLAGIGGFDPAFRFYLDETDLNMRLADGRGDTVLVPLAQVHHGYAASARRGHDRAPKDLTEIGASTAVFLRKHAPDTDHPSALAALRGERRKSLLAYMIDGRLEPRDVRRLLASLEAGIDAGMSRAIATLAPIGAPTVPFLRFTASLSGRSRHISGRHRHRRALKQEATRLVAAGDIVTVFRFGPTPRAHRVRFVEGGWWEQTGGLFGRTERSGPRFRTARFAERVRGEWARVAKLRQCATNDP</sequence>
<evidence type="ECO:0000313" key="3">
    <source>
        <dbReference type="Proteomes" id="UP000322080"/>
    </source>
</evidence>
<protein>
    <submittedName>
        <fullName evidence="2">Glycosyltransferase family 2 protein</fullName>
    </submittedName>
</protein>
<dbReference type="Pfam" id="PF00535">
    <property type="entry name" value="Glycos_transf_2"/>
    <property type="match status" value="1"/>
</dbReference>
<name>A0A5D0R8C6_9RHOB</name>
<dbReference type="InterPro" id="IPR001173">
    <property type="entry name" value="Glyco_trans_2-like"/>
</dbReference>
<dbReference type="SUPFAM" id="SSF53448">
    <property type="entry name" value="Nucleotide-diphospho-sugar transferases"/>
    <property type="match status" value="1"/>
</dbReference>
<dbReference type="InterPro" id="IPR050834">
    <property type="entry name" value="Glycosyltransf_2"/>
</dbReference>
<dbReference type="InterPro" id="IPR029044">
    <property type="entry name" value="Nucleotide-diphossugar_trans"/>
</dbReference>
<evidence type="ECO:0000313" key="2">
    <source>
        <dbReference type="EMBL" id="TYB77693.1"/>
    </source>
</evidence>
<dbReference type="AlphaFoldDB" id="A0A5D0R8C6"/>
<proteinExistence type="predicted"/>
<keyword evidence="2" id="KW-0808">Transferase</keyword>
<dbReference type="EMBL" id="VSIY01000015">
    <property type="protein sequence ID" value="TYB77693.1"/>
    <property type="molecule type" value="Genomic_DNA"/>
</dbReference>
<dbReference type="Gene3D" id="3.90.550.10">
    <property type="entry name" value="Spore Coat Polysaccharide Biosynthesis Protein SpsA, Chain A"/>
    <property type="match status" value="1"/>
</dbReference>
<dbReference type="Proteomes" id="UP000322080">
    <property type="component" value="Unassembled WGS sequence"/>
</dbReference>
<evidence type="ECO:0000259" key="1">
    <source>
        <dbReference type="Pfam" id="PF00535"/>
    </source>
</evidence>
<dbReference type="GO" id="GO:0016740">
    <property type="term" value="F:transferase activity"/>
    <property type="evidence" value="ECO:0007669"/>
    <property type="project" value="UniProtKB-KW"/>
</dbReference>
<accession>A0A5D0R8C6</accession>
<comment type="caution">
    <text evidence="2">The sequence shown here is derived from an EMBL/GenBank/DDBJ whole genome shotgun (WGS) entry which is preliminary data.</text>
</comment>
<organism evidence="2 3">
    <name type="scientific">Maritimibacter fusiformis</name>
    <dbReference type="NCBI Taxonomy" id="2603819"/>
    <lineage>
        <taxon>Bacteria</taxon>
        <taxon>Pseudomonadati</taxon>
        <taxon>Pseudomonadota</taxon>
        <taxon>Alphaproteobacteria</taxon>
        <taxon>Rhodobacterales</taxon>
        <taxon>Roseobacteraceae</taxon>
        <taxon>Maritimibacter</taxon>
    </lineage>
</organism>
<gene>
    <name evidence="2" type="ORF">FVF75_15665</name>
</gene>